<evidence type="ECO:0000259" key="1">
    <source>
        <dbReference type="PROSITE" id="PS50011"/>
    </source>
</evidence>
<dbReference type="Gene3D" id="1.10.510.10">
    <property type="entry name" value="Transferase(Phosphotransferase) domain 1"/>
    <property type="match status" value="1"/>
</dbReference>
<evidence type="ECO:0000313" key="10">
    <source>
        <dbReference type="EMBL" id="HAD2886461.1"/>
    </source>
</evidence>
<keyword evidence="2" id="KW-0808">Transferase</keyword>
<organism evidence="2">
    <name type="scientific">Salmonella enterica I</name>
    <dbReference type="NCBI Taxonomy" id="59201"/>
    <lineage>
        <taxon>Bacteria</taxon>
        <taxon>Pseudomonadati</taxon>
        <taxon>Pseudomonadota</taxon>
        <taxon>Gammaproteobacteria</taxon>
        <taxon>Enterobacterales</taxon>
        <taxon>Enterobacteriaceae</taxon>
        <taxon>Salmonella</taxon>
    </lineage>
</organism>
<dbReference type="PANTHER" id="PTHR44329:SF293">
    <property type="entry name" value="MITOGEN-ACTIVATED PROTEIN KINASE KINASE KINASE"/>
    <property type="match status" value="1"/>
</dbReference>
<dbReference type="SUPFAM" id="SSF56112">
    <property type="entry name" value="Protein kinase-like (PK-like)"/>
    <property type="match status" value="1"/>
</dbReference>
<dbReference type="Pfam" id="PF00069">
    <property type="entry name" value="Pkinase"/>
    <property type="match status" value="1"/>
</dbReference>
<keyword evidence="2" id="KW-0723">Serine/threonine-protein kinase</keyword>
<dbReference type="EMBL" id="DAAOAI010000004">
    <property type="protein sequence ID" value="HAD2189524.1"/>
    <property type="molecule type" value="Genomic_DNA"/>
</dbReference>
<dbReference type="EMBL" id="DAAOFU010000004">
    <property type="protein sequence ID" value="HAD2886461.1"/>
    <property type="molecule type" value="Genomic_DNA"/>
</dbReference>
<dbReference type="EMBL" id="DAAOBA010000005">
    <property type="protein sequence ID" value="HAD2279189.1"/>
    <property type="molecule type" value="Genomic_DNA"/>
</dbReference>
<reference evidence="4" key="2">
    <citation type="submission" date="2019-01" db="EMBL/GenBank/DDBJ databases">
        <authorList>
            <consortium name="NCBI Pathogen Detection Project"/>
        </authorList>
    </citation>
    <scope>NUCLEOTIDE SEQUENCE</scope>
    <source>
        <strain evidence="4">Salmonella enterica subsp. enterica</strain>
    </source>
</reference>
<dbReference type="GO" id="GO:0004674">
    <property type="term" value="F:protein serine/threonine kinase activity"/>
    <property type="evidence" value="ECO:0007669"/>
    <property type="project" value="UniProtKB-KW"/>
</dbReference>
<dbReference type="EMBL" id="AAKUZR010000017">
    <property type="protein sequence ID" value="ECW0166141.1"/>
    <property type="molecule type" value="Genomic_DNA"/>
</dbReference>
<evidence type="ECO:0000313" key="3">
    <source>
        <dbReference type="EMBL" id="ECW0166141.1"/>
    </source>
</evidence>
<proteinExistence type="predicted"/>
<dbReference type="InterPro" id="IPR051681">
    <property type="entry name" value="Ser/Thr_Kinases-Pseudokinases"/>
</dbReference>
<protein>
    <submittedName>
        <fullName evidence="2">Serine/threonine protein kinase</fullName>
    </submittedName>
</protein>
<evidence type="ECO:0000313" key="7">
    <source>
        <dbReference type="EMBL" id="HAD2310031.1"/>
    </source>
</evidence>
<reference evidence="2" key="3">
    <citation type="submission" date="2019-09" db="EMBL/GenBank/DDBJ databases">
        <authorList>
            <person name="Ashton P.M."/>
            <person name="Dallman T."/>
            <person name="Nair S."/>
            <person name="De Pinna E."/>
            <person name="Peters T."/>
            <person name="Grant K."/>
        </authorList>
    </citation>
    <scope>NUCLEOTIDE SEQUENCE</scope>
    <source>
        <strain evidence="2">797590</strain>
        <strain evidence="3">802759</strain>
    </source>
</reference>
<evidence type="ECO:0000313" key="9">
    <source>
        <dbReference type="EMBL" id="HAD2520910.1"/>
    </source>
</evidence>
<evidence type="ECO:0000313" key="8">
    <source>
        <dbReference type="EMBL" id="HAD2402322.1"/>
    </source>
</evidence>
<evidence type="ECO:0000313" key="6">
    <source>
        <dbReference type="EMBL" id="HAD2279189.1"/>
    </source>
</evidence>
<evidence type="ECO:0000313" key="5">
    <source>
        <dbReference type="EMBL" id="HAD2195854.1"/>
    </source>
</evidence>
<reference evidence="4" key="1">
    <citation type="journal article" date="2018" name="Genome Biol.">
        <title>SKESA: strategic k-mer extension for scrupulous assemblies.</title>
        <authorList>
            <person name="Souvorov A."/>
            <person name="Agarwala R."/>
            <person name="Lipman D.J."/>
        </authorList>
    </citation>
    <scope>NUCLEOTIDE SEQUENCE</scope>
    <source>
        <strain evidence="4">Salmonella enterica subsp. enterica</strain>
    </source>
</reference>
<name>A0A3Y2B9I5_SALET</name>
<dbReference type="SMART" id="SM00220">
    <property type="entry name" value="S_TKc"/>
    <property type="match status" value="1"/>
</dbReference>
<dbReference type="PROSITE" id="PS50011">
    <property type="entry name" value="PROTEIN_KINASE_DOM"/>
    <property type="match status" value="1"/>
</dbReference>
<dbReference type="InterPro" id="IPR011009">
    <property type="entry name" value="Kinase-like_dom_sf"/>
</dbReference>
<sequence>MRKTKMKINHVLPERYSLKSTELGGGMGDILICKDNHLDRDVIVKLLKDGEEERRLLDEQKALLKLRSKHVVQLYDLIDITVSEKTKKGLVLEYINGVDLNYNPSESHPEKLKKLWQIACGLSDIHSAKVIHRDIKPNNIRVDENKIVKILDFGLARTSGTEAFTHSVIGTLGYMAPELWKRKNISFDQKIDVYAYGVLVLDLFGIEKPDELYEHPPAAITNIPELGKILPKDLARTFISCLSHDKYARPAMSSVRDQIAKYLLKDRHRALFVLNGKKYEINAKNKSVTITWGTSGSMEIVYDGFDFKVGNFSGSATINNQQVITNKVFPSCSVITLINEKSRSFVTFDISRPEVIS</sequence>
<dbReference type="EMBL" id="DAAOAH010000014">
    <property type="protein sequence ID" value="HAD2195854.1"/>
    <property type="molecule type" value="Genomic_DNA"/>
</dbReference>
<dbReference type="EMBL" id="DAAOCV010000004">
    <property type="protein sequence ID" value="HAD2520910.1"/>
    <property type="molecule type" value="Genomic_DNA"/>
</dbReference>
<dbReference type="EMBL" id="AAKFGN010000012">
    <property type="protein sequence ID" value="ECR2659567.1"/>
    <property type="molecule type" value="Genomic_DNA"/>
</dbReference>
<dbReference type="GO" id="GO:0005524">
    <property type="term" value="F:ATP binding"/>
    <property type="evidence" value="ECO:0007669"/>
    <property type="project" value="InterPro"/>
</dbReference>
<feature type="domain" description="Protein kinase" evidence="1">
    <location>
        <begin position="16"/>
        <end position="263"/>
    </location>
</feature>
<evidence type="ECO:0000313" key="4">
    <source>
        <dbReference type="EMBL" id="HAD2189524.1"/>
    </source>
</evidence>
<accession>A0A3Y2B9I5</accession>
<comment type="caution">
    <text evidence="2">The sequence shown here is derived from an EMBL/GenBank/DDBJ whole genome shotgun (WGS) entry which is preliminary data.</text>
</comment>
<keyword evidence="2" id="KW-0418">Kinase</keyword>
<dbReference type="CDD" id="cd14014">
    <property type="entry name" value="STKc_PknB_like"/>
    <property type="match status" value="1"/>
</dbReference>
<dbReference type="PANTHER" id="PTHR44329">
    <property type="entry name" value="SERINE/THREONINE-PROTEIN KINASE TNNI3K-RELATED"/>
    <property type="match status" value="1"/>
</dbReference>
<evidence type="ECO:0000313" key="2">
    <source>
        <dbReference type="EMBL" id="ECR2659567.1"/>
    </source>
</evidence>
<dbReference type="EMBL" id="DAAOBH010000022">
    <property type="protein sequence ID" value="HAD2310031.1"/>
    <property type="molecule type" value="Genomic_DNA"/>
</dbReference>
<dbReference type="AlphaFoldDB" id="A0A3Y2B9I5"/>
<dbReference type="InterPro" id="IPR000719">
    <property type="entry name" value="Prot_kinase_dom"/>
</dbReference>
<gene>
    <name evidence="2" type="ORF">F1J57_12460</name>
    <name evidence="3" type="ORF">F3E75_15160</name>
    <name evidence="4" type="ORF">G1G64_05730</name>
    <name evidence="7" type="ORF">G1G67_19275</name>
    <name evidence="5" type="ORF">G1G69_14530</name>
    <name evidence="6" type="ORF">G1G74_06995</name>
    <name evidence="8" type="ORF">G1G83_06990</name>
    <name evidence="10" type="ORF">G1H25_06030</name>
    <name evidence="9" type="ORF">G1H50_06210</name>
</gene>
<dbReference type="EMBL" id="DAAOCB010000005">
    <property type="protein sequence ID" value="HAD2402322.1"/>
    <property type="molecule type" value="Genomic_DNA"/>
</dbReference>